<dbReference type="GO" id="GO:0004497">
    <property type="term" value="F:monooxygenase activity"/>
    <property type="evidence" value="ECO:0007669"/>
    <property type="project" value="UniProtKB-KW"/>
</dbReference>
<protein>
    <recommendedName>
        <fullName evidence="10">Cytochrome P450</fullName>
    </recommendedName>
</protein>
<keyword evidence="6" id="KW-0503">Monooxygenase</keyword>
<evidence type="ECO:0000256" key="5">
    <source>
        <dbReference type="PIRSR" id="PIRSR602401-1"/>
    </source>
</evidence>
<dbReference type="InParanoid" id="A0A2G5C0U6"/>
<evidence type="ECO:0000256" key="3">
    <source>
        <dbReference type="ARBA" id="ARBA00023002"/>
    </source>
</evidence>
<keyword evidence="9" id="KW-1185">Reference proteome</keyword>
<evidence type="ECO:0000256" key="2">
    <source>
        <dbReference type="ARBA" id="ARBA00022723"/>
    </source>
</evidence>
<dbReference type="FunFam" id="1.10.630.10:FF:000007">
    <property type="entry name" value="Cytochrome P450 76C4"/>
    <property type="match status" value="1"/>
</dbReference>
<evidence type="ECO:0008006" key="10">
    <source>
        <dbReference type="Google" id="ProtNLM"/>
    </source>
</evidence>
<dbReference type="PRINTS" id="PR00385">
    <property type="entry name" value="P450"/>
</dbReference>
<dbReference type="CDD" id="cd11073">
    <property type="entry name" value="CYP76-like"/>
    <property type="match status" value="1"/>
</dbReference>
<dbReference type="PROSITE" id="PS00086">
    <property type="entry name" value="CYTOCHROME_P450"/>
    <property type="match status" value="1"/>
</dbReference>
<dbReference type="Gene3D" id="1.10.630.10">
    <property type="entry name" value="Cytochrome P450"/>
    <property type="match status" value="1"/>
</dbReference>
<keyword evidence="7" id="KW-0472">Membrane</keyword>
<keyword evidence="4 5" id="KW-0408">Iron</keyword>
<dbReference type="FunCoup" id="A0A2G5C0U6">
    <property type="interactions" value="449"/>
</dbReference>
<comment type="cofactor">
    <cofactor evidence="5">
        <name>heme</name>
        <dbReference type="ChEBI" id="CHEBI:30413"/>
    </cofactor>
</comment>
<evidence type="ECO:0000256" key="4">
    <source>
        <dbReference type="ARBA" id="ARBA00023004"/>
    </source>
</evidence>
<dbReference type="GO" id="GO:0044550">
    <property type="term" value="P:secondary metabolite biosynthetic process"/>
    <property type="evidence" value="ECO:0007669"/>
    <property type="project" value="UniProtKB-ARBA"/>
</dbReference>
<name>A0A2G5C0U6_AQUCA</name>
<keyword evidence="3 6" id="KW-0560">Oxidoreductase</keyword>
<dbReference type="PANTHER" id="PTHR47950:SF44">
    <property type="entry name" value="CYTOCHROME P450, FAMILY 76, SUBFAMILY C, POLYPEPTIDE 5-RELATED"/>
    <property type="match status" value="1"/>
</dbReference>
<evidence type="ECO:0000256" key="6">
    <source>
        <dbReference type="RuleBase" id="RU000461"/>
    </source>
</evidence>
<dbReference type="STRING" id="218851.A0A2G5C0U6"/>
<evidence type="ECO:0000256" key="7">
    <source>
        <dbReference type="SAM" id="Phobius"/>
    </source>
</evidence>
<proteinExistence type="inferred from homology"/>
<keyword evidence="7" id="KW-0812">Transmembrane</keyword>
<organism evidence="8 9">
    <name type="scientific">Aquilegia coerulea</name>
    <name type="common">Rocky mountain columbine</name>
    <dbReference type="NCBI Taxonomy" id="218851"/>
    <lineage>
        <taxon>Eukaryota</taxon>
        <taxon>Viridiplantae</taxon>
        <taxon>Streptophyta</taxon>
        <taxon>Embryophyta</taxon>
        <taxon>Tracheophyta</taxon>
        <taxon>Spermatophyta</taxon>
        <taxon>Magnoliopsida</taxon>
        <taxon>Ranunculales</taxon>
        <taxon>Ranunculaceae</taxon>
        <taxon>Thalictroideae</taxon>
        <taxon>Aquilegia</taxon>
    </lineage>
</organism>
<keyword evidence="5 6" id="KW-0349">Heme</keyword>
<evidence type="ECO:0000313" key="8">
    <source>
        <dbReference type="EMBL" id="PIA24898.1"/>
    </source>
</evidence>
<dbReference type="PANTHER" id="PTHR47950">
    <property type="entry name" value="CYTOCHROME P450, FAMILY 76, SUBFAMILY C, POLYPEPTIDE 5-RELATED"/>
    <property type="match status" value="1"/>
</dbReference>
<dbReference type="EMBL" id="KZ305158">
    <property type="protein sequence ID" value="PIA24898.1"/>
    <property type="molecule type" value="Genomic_DNA"/>
</dbReference>
<feature type="transmembrane region" description="Helical" evidence="7">
    <location>
        <begin position="6"/>
        <end position="23"/>
    </location>
</feature>
<dbReference type="AlphaFoldDB" id="A0A2G5C0U6"/>
<comment type="similarity">
    <text evidence="1 6">Belongs to the cytochrome P450 family.</text>
</comment>
<dbReference type="InterPro" id="IPR001128">
    <property type="entry name" value="Cyt_P450"/>
</dbReference>
<dbReference type="SUPFAM" id="SSF48264">
    <property type="entry name" value="Cytochrome P450"/>
    <property type="match status" value="1"/>
</dbReference>
<dbReference type="InterPro" id="IPR017972">
    <property type="entry name" value="Cyt_P450_CS"/>
</dbReference>
<feature type="binding site" description="axial binding residue" evidence="5">
    <location>
        <position position="439"/>
    </location>
    <ligand>
        <name>heme</name>
        <dbReference type="ChEBI" id="CHEBI:30413"/>
    </ligand>
    <ligandPart>
        <name>Fe</name>
        <dbReference type="ChEBI" id="CHEBI:18248"/>
    </ligandPart>
</feature>
<dbReference type="InterPro" id="IPR036396">
    <property type="entry name" value="Cyt_P450_sf"/>
</dbReference>
<sequence length="496" mass="56447">MELFYTYVYLMISFAWLCLITLWRRKNKLPPGPFPLPIVGSLFKLGTKPHKSLAELATIYGPLMTLKLGSVTTIVVSSPAMAKEVLQKNDQAFSSRTIPDAVRALDHHKHSMAWLPVSSKWRSIRKISSTQLFTAQRLESNQGLRKQKVEELLAYVEENCKNKRAVDIGQVAFSTVLNLISNTVFSIDLTHLDSNYAQEFKALIWGVMEEAAKPNFGDYFPILRSLDLQKIKYRVEGHFHKLDELFDGMIKQRLESRKLDNSPSSSCSDFLDAILDYKQEDGFQLSDPDIKSLLKDIFAAGTDTTSSTVEWVMTELLRSPEKMAKAQAELKEIIAENQPIDESDIIRLPYLQAVVKETFRMHPPIPLLLPHKAESLVELCGFIVPKNTQVLINVWTMGRDPNVWENPTAFEPERFLNSNTDFKGRDFELIPFGAGRRICPGLPLAYRMVYLMLASLLHAFNWKLEDGLKPEDVDMEENFGLTLQKAIPLRAIPLKK</sequence>
<evidence type="ECO:0000313" key="9">
    <source>
        <dbReference type="Proteomes" id="UP000230069"/>
    </source>
</evidence>
<dbReference type="GO" id="GO:0020037">
    <property type="term" value="F:heme binding"/>
    <property type="evidence" value="ECO:0007669"/>
    <property type="project" value="InterPro"/>
</dbReference>
<dbReference type="InterPro" id="IPR002401">
    <property type="entry name" value="Cyt_P450_E_grp-I"/>
</dbReference>
<reference evidence="8 9" key="1">
    <citation type="submission" date="2017-09" db="EMBL/GenBank/DDBJ databases">
        <title>WGS assembly of Aquilegia coerulea Goldsmith.</title>
        <authorList>
            <person name="Hodges S."/>
            <person name="Kramer E."/>
            <person name="Nordborg M."/>
            <person name="Tomkins J."/>
            <person name="Borevitz J."/>
            <person name="Derieg N."/>
            <person name="Yan J."/>
            <person name="Mihaltcheva S."/>
            <person name="Hayes R.D."/>
            <person name="Rokhsar D."/>
        </authorList>
    </citation>
    <scope>NUCLEOTIDE SEQUENCE [LARGE SCALE GENOMIC DNA]</scope>
    <source>
        <strain evidence="9">cv. Goldsmith</strain>
    </source>
</reference>
<dbReference type="GO" id="GO:0005506">
    <property type="term" value="F:iron ion binding"/>
    <property type="evidence" value="ECO:0007669"/>
    <property type="project" value="InterPro"/>
</dbReference>
<evidence type="ECO:0000256" key="1">
    <source>
        <dbReference type="ARBA" id="ARBA00010617"/>
    </source>
</evidence>
<dbReference type="OrthoDB" id="2789670at2759"/>
<gene>
    <name evidence="8" type="ORF">AQUCO_15200005v1</name>
</gene>
<accession>A0A2G5C0U6</accession>
<keyword evidence="2 5" id="KW-0479">Metal-binding</keyword>
<dbReference type="GO" id="GO:0016705">
    <property type="term" value="F:oxidoreductase activity, acting on paired donors, with incorporation or reduction of molecular oxygen"/>
    <property type="evidence" value="ECO:0007669"/>
    <property type="project" value="InterPro"/>
</dbReference>
<dbReference type="Pfam" id="PF00067">
    <property type="entry name" value="p450"/>
    <property type="match status" value="1"/>
</dbReference>
<dbReference type="PRINTS" id="PR00463">
    <property type="entry name" value="EP450I"/>
</dbReference>
<keyword evidence="7" id="KW-1133">Transmembrane helix</keyword>
<dbReference type="Proteomes" id="UP000230069">
    <property type="component" value="Unassembled WGS sequence"/>
</dbReference>